<evidence type="ECO:0000313" key="1">
    <source>
        <dbReference type="EMBL" id="KAG2925741.1"/>
    </source>
</evidence>
<accession>A0A8T1CLK2</accession>
<dbReference type="EMBL" id="RCMK01000492">
    <property type="protein sequence ID" value="KAG2925741.1"/>
    <property type="molecule type" value="Genomic_DNA"/>
</dbReference>
<gene>
    <name evidence="1" type="ORF">PC117_g15106</name>
</gene>
<reference evidence="1" key="1">
    <citation type="submission" date="2018-10" db="EMBL/GenBank/DDBJ databases">
        <title>Effector identification in a new, highly contiguous assembly of the strawberry crown rot pathogen Phytophthora cactorum.</title>
        <authorList>
            <person name="Armitage A.D."/>
            <person name="Nellist C.F."/>
            <person name="Bates H."/>
            <person name="Vickerstaff R.J."/>
            <person name="Harrison R.J."/>
        </authorList>
    </citation>
    <scope>NUCLEOTIDE SEQUENCE</scope>
    <source>
        <strain evidence="1">4040</strain>
    </source>
</reference>
<sequence length="61" mass="6883">MLGIRSPGFVNESRESPMPEEIRELESLWTPLCHGANGAKRDGDQMFDQTRNKLSAQDTCM</sequence>
<evidence type="ECO:0000313" key="2">
    <source>
        <dbReference type="Proteomes" id="UP000736787"/>
    </source>
</evidence>
<proteinExistence type="predicted"/>
<organism evidence="1 2">
    <name type="scientific">Phytophthora cactorum</name>
    <dbReference type="NCBI Taxonomy" id="29920"/>
    <lineage>
        <taxon>Eukaryota</taxon>
        <taxon>Sar</taxon>
        <taxon>Stramenopiles</taxon>
        <taxon>Oomycota</taxon>
        <taxon>Peronosporomycetes</taxon>
        <taxon>Peronosporales</taxon>
        <taxon>Peronosporaceae</taxon>
        <taxon>Phytophthora</taxon>
    </lineage>
</organism>
<protein>
    <submittedName>
        <fullName evidence="1">Uncharacterized protein</fullName>
    </submittedName>
</protein>
<name>A0A8T1CLK2_9STRA</name>
<dbReference type="Proteomes" id="UP000736787">
    <property type="component" value="Unassembled WGS sequence"/>
</dbReference>
<dbReference type="AlphaFoldDB" id="A0A8T1CLK2"/>
<comment type="caution">
    <text evidence="1">The sequence shown here is derived from an EMBL/GenBank/DDBJ whole genome shotgun (WGS) entry which is preliminary data.</text>
</comment>